<dbReference type="OrthoDB" id="7380762at2"/>
<dbReference type="Proteomes" id="UP000321058">
    <property type="component" value="Unassembled WGS sequence"/>
</dbReference>
<dbReference type="AlphaFoldDB" id="A0A512NG95"/>
<gene>
    <name evidence="1" type="ORF">RSO01_51340</name>
</gene>
<dbReference type="EMBL" id="BKAJ01000090">
    <property type="protein sequence ID" value="GEP57968.1"/>
    <property type="molecule type" value="Genomic_DNA"/>
</dbReference>
<name>A0A512NG95_9HYPH</name>
<dbReference type="RefSeq" id="WP_147152745.1">
    <property type="nucleotide sequence ID" value="NZ_BKAJ01000090.1"/>
</dbReference>
<keyword evidence="2" id="KW-1185">Reference proteome</keyword>
<protein>
    <submittedName>
        <fullName evidence="1">Uncharacterized protein</fullName>
    </submittedName>
</protein>
<comment type="caution">
    <text evidence="1">The sequence shown here is derived from an EMBL/GenBank/DDBJ whole genome shotgun (WGS) entry which is preliminary data.</text>
</comment>
<sequence>MSRSEQTPLSTNEEITLRRVAYGQSDVAHLRAEDLERLRALALVAGSPRTPTLTAAGKARFDRLAKPAAVTQVNAQNELMATLGRLMARAGRR</sequence>
<organism evidence="1 2">
    <name type="scientific">Reyranella soli</name>
    <dbReference type="NCBI Taxonomy" id="1230389"/>
    <lineage>
        <taxon>Bacteria</taxon>
        <taxon>Pseudomonadati</taxon>
        <taxon>Pseudomonadota</taxon>
        <taxon>Alphaproteobacteria</taxon>
        <taxon>Hyphomicrobiales</taxon>
        <taxon>Reyranellaceae</taxon>
        <taxon>Reyranella</taxon>
    </lineage>
</organism>
<accession>A0A512NG95</accession>
<evidence type="ECO:0000313" key="1">
    <source>
        <dbReference type="EMBL" id="GEP57968.1"/>
    </source>
</evidence>
<reference evidence="1 2" key="1">
    <citation type="submission" date="2019-07" db="EMBL/GenBank/DDBJ databases">
        <title>Whole genome shotgun sequence of Reyranella soli NBRC 108950.</title>
        <authorList>
            <person name="Hosoyama A."/>
            <person name="Uohara A."/>
            <person name="Ohji S."/>
            <person name="Ichikawa N."/>
        </authorList>
    </citation>
    <scope>NUCLEOTIDE SEQUENCE [LARGE SCALE GENOMIC DNA]</scope>
    <source>
        <strain evidence="1 2">NBRC 108950</strain>
    </source>
</reference>
<evidence type="ECO:0000313" key="2">
    <source>
        <dbReference type="Proteomes" id="UP000321058"/>
    </source>
</evidence>
<proteinExistence type="predicted"/>